<gene>
    <name evidence="2" type="ORF">D0Y96_03380</name>
</gene>
<feature type="transmembrane region" description="Helical" evidence="1">
    <location>
        <begin position="332"/>
        <end position="350"/>
    </location>
</feature>
<dbReference type="OrthoDB" id="6286374at2"/>
<dbReference type="Proteomes" id="UP000264702">
    <property type="component" value="Unassembled WGS sequence"/>
</dbReference>
<keyword evidence="1" id="KW-1133">Transmembrane helix</keyword>
<name>A0A372IUJ3_9BACT</name>
<feature type="transmembrane region" description="Helical" evidence="1">
    <location>
        <begin position="218"/>
        <end position="236"/>
    </location>
</feature>
<dbReference type="EMBL" id="QVQT01000001">
    <property type="protein sequence ID" value="RFU18600.1"/>
    <property type="molecule type" value="Genomic_DNA"/>
</dbReference>
<keyword evidence="3" id="KW-1185">Reference proteome</keyword>
<evidence type="ECO:0000313" key="3">
    <source>
        <dbReference type="Proteomes" id="UP000264702"/>
    </source>
</evidence>
<evidence type="ECO:0000256" key="1">
    <source>
        <dbReference type="SAM" id="Phobius"/>
    </source>
</evidence>
<organism evidence="2 3">
    <name type="scientific">Paracidobacterium acidisoli</name>
    <dbReference type="NCBI Taxonomy" id="2303751"/>
    <lineage>
        <taxon>Bacteria</taxon>
        <taxon>Pseudomonadati</taxon>
        <taxon>Acidobacteriota</taxon>
        <taxon>Terriglobia</taxon>
        <taxon>Terriglobales</taxon>
        <taxon>Acidobacteriaceae</taxon>
        <taxon>Paracidobacterium</taxon>
    </lineage>
</organism>
<keyword evidence="1" id="KW-0472">Membrane</keyword>
<accession>A0A372IUJ3</accession>
<comment type="caution">
    <text evidence="2">The sequence shown here is derived from an EMBL/GenBank/DDBJ whole genome shotgun (WGS) entry which is preliminary data.</text>
</comment>
<evidence type="ECO:0000313" key="2">
    <source>
        <dbReference type="EMBL" id="RFU18600.1"/>
    </source>
</evidence>
<dbReference type="AlphaFoldDB" id="A0A372IUJ3"/>
<keyword evidence="1" id="KW-0812">Transmembrane</keyword>
<proteinExistence type="predicted"/>
<protein>
    <submittedName>
        <fullName evidence="2">Uncharacterized protein</fullName>
    </submittedName>
</protein>
<reference evidence="2 3" key="1">
    <citation type="submission" date="2018-08" db="EMBL/GenBank/DDBJ databases">
        <title>Acidipila sp. 4G-K13, an acidobacterium isolated from forest soil.</title>
        <authorList>
            <person name="Gao Z.-H."/>
            <person name="Qiu L.-H."/>
        </authorList>
    </citation>
    <scope>NUCLEOTIDE SEQUENCE [LARGE SCALE GENOMIC DNA]</scope>
    <source>
        <strain evidence="2 3">4G-K13</strain>
    </source>
</reference>
<sequence>MQQVLGVAIGIALVCLLLSIIASHVQEVGAAFTARRAASLEVAIHGMLQDPDLLAKFYGHPLIQNISFSPLKLPVFGRKAQKTPRPTYISSKLFSRVLATIIQEARDVTVAATQPAPPAPQPEIAVAVAAEVAAVVVAKVPDTDAGKAAAVAKEHLPPAPTFAQLIAALPDGNPLKQRLRTLVLGIEHDAAACNLAVEEWYDGTMDRVNGLYKRDTQWILLGLGLVLAIVCNANLFSVTSTLWRSQAARDEVASVAQMYACPPEKACTPDDIASYTAARQSVENDLKSLPIGYQLSNAKPYWDFVLHGNPKDQKMDVGAHLSWLAGDWSYKLFGWFLTAIAVSLGAPFWFDMLNKVINLRLNGAQPAKADKQKTH</sequence>
<dbReference type="RefSeq" id="WP_117297896.1">
    <property type="nucleotide sequence ID" value="NZ_QVQT02000001.1"/>
</dbReference>